<evidence type="ECO:0000256" key="5">
    <source>
        <dbReference type="ARBA" id="ARBA00023157"/>
    </source>
</evidence>
<name>A0ABD1CS71_CULPP</name>
<protein>
    <submittedName>
        <fullName evidence="7">Uncharacterized protein</fullName>
    </submittedName>
</protein>
<keyword evidence="8" id="KW-1185">Reference proteome</keyword>
<dbReference type="SUPFAM" id="SSF47565">
    <property type="entry name" value="Insect pheromone/odorant-binding proteins"/>
    <property type="match status" value="2"/>
</dbReference>
<accession>A0ABD1CS71</accession>
<comment type="caution">
    <text evidence="7">The sequence shown here is derived from an EMBL/GenBank/DDBJ whole genome shotgun (WGS) entry which is preliminary data.</text>
</comment>
<evidence type="ECO:0000256" key="6">
    <source>
        <dbReference type="SAM" id="SignalP"/>
    </source>
</evidence>
<sequence length="360" mass="40982">MTWLVVLPYLAVVTALGVRHNAVFKSIHQANLECQRYLNGTNNETCGSRCEQLVLRSWSDETGLVCDSYQRYFRPTCDDTDFKNRTRSCIASGWSTAGDVCDRAEVAARCCREQYGFLESRSPKILRMPEVLVTSSLMQCARILGVAEQELRLHRGVWFQLPEKARLLLRCLRYLNGTNNETCGSRCEQLVLRSWSDETGLVCDSYQRYFRPTCDDTDFKNRTRSCIASGWSTAGDVCDRAEVAARCCREQYGFLESRSPKILRMPEVLVTSSLMQCARILGVAEQELRLYRGVWFQFPEKARRLLRCLKLEVSEEGLLLPSITLSDLLPKVIDECVSTRLNDCLEDCSQQGIQVICSPP</sequence>
<evidence type="ECO:0000313" key="8">
    <source>
        <dbReference type="Proteomes" id="UP001562425"/>
    </source>
</evidence>
<dbReference type="Proteomes" id="UP001562425">
    <property type="component" value="Unassembled WGS sequence"/>
</dbReference>
<comment type="subcellular location">
    <subcellularLocation>
        <location evidence="1">Secreted</location>
    </subcellularLocation>
</comment>
<organism evidence="7 8">
    <name type="scientific">Culex pipiens pipiens</name>
    <name type="common">Northern house mosquito</name>
    <dbReference type="NCBI Taxonomy" id="38569"/>
    <lineage>
        <taxon>Eukaryota</taxon>
        <taxon>Metazoa</taxon>
        <taxon>Ecdysozoa</taxon>
        <taxon>Arthropoda</taxon>
        <taxon>Hexapoda</taxon>
        <taxon>Insecta</taxon>
        <taxon>Pterygota</taxon>
        <taxon>Neoptera</taxon>
        <taxon>Endopterygota</taxon>
        <taxon>Diptera</taxon>
        <taxon>Nematocera</taxon>
        <taxon>Culicoidea</taxon>
        <taxon>Culicidae</taxon>
        <taxon>Culicinae</taxon>
        <taxon>Culicini</taxon>
        <taxon>Culex</taxon>
        <taxon>Culex</taxon>
    </lineage>
</organism>
<evidence type="ECO:0000256" key="3">
    <source>
        <dbReference type="ARBA" id="ARBA00022525"/>
    </source>
</evidence>
<keyword evidence="5" id="KW-1015">Disulfide bond</keyword>
<dbReference type="AlphaFoldDB" id="A0ABD1CS71"/>
<dbReference type="Gene3D" id="1.10.238.20">
    <property type="entry name" value="Pheromone/general odorant binding protein domain"/>
    <property type="match status" value="2"/>
</dbReference>
<proteinExistence type="inferred from homology"/>
<evidence type="ECO:0000256" key="4">
    <source>
        <dbReference type="ARBA" id="ARBA00022729"/>
    </source>
</evidence>
<gene>
    <name evidence="7" type="ORF">pipiens_003825</name>
</gene>
<comment type="similarity">
    <text evidence="2">Belongs to the PBP/GOBP family.</text>
</comment>
<dbReference type="InterPro" id="IPR036728">
    <property type="entry name" value="PBP_GOBP_sf"/>
</dbReference>
<reference evidence="7 8" key="1">
    <citation type="submission" date="2024-05" db="EMBL/GenBank/DDBJ databases">
        <title>Culex pipiens pipiens assembly and annotation.</title>
        <authorList>
            <person name="Alout H."/>
            <person name="Durand T."/>
        </authorList>
    </citation>
    <scope>NUCLEOTIDE SEQUENCE [LARGE SCALE GENOMIC DNA]</scope>
    <source>
        <strain evidence="7">HA-2024</strain>
        <tissue evidence="7">Whole body</tissue>
    </source>
</reference>
<feature type="chain" id="PRO_5044832539" evidence="6">
    <location>
        <begin position="16"/>
        <end position="360"/>
    </location>
</feature>
<evidence type="ECO:0000256" key="2">
    <source>
        <dbReference type="ARBA" id="ARBA00008098"/>
    </source>
</evidence>
<keyword evidence="3" id="KW-0964">Secreted</keyword>
<dbReference type="PANTHER" id="PTHR11857">
    <property type="entry name" value="ODORANT BINDING PROTEIN-RELATED"/>
    <property type="match status" value="1"/>
</dbReference>
<feature type="signal peptide" evidence="6">
    <location>
        <begin position="1"/>
        <end position="15"/>
    </location>
</feature>
<evidence type="ECO:0000256" key="1">
    <source>
        <dbReference type="ARBA" id="ARBA00004613"/>
    </source>
</evidence>
<evidence type="ECO:0000313" key="7">
    <source>
        <dbReference type="EMBL" id="KAL1379244.1"/>
    </source>
</evidence>
<dbReference type="EMBL" id="JBEHCU010009788">
    <property type="protein sequence ID" value="KAL1379244.1"/>
    <property type="molecule type" value="Genomic_DNA"/>
</dbReference>
<keyword evidence="4 6" id="KW-0732">Signal</keyword>
<dbReference type="PANTHER" id="PTHR11857:SF46">
    <property type="entry name" value="GENERAL ODORANT-BINDING PROTEIN 99A-RELATED"/>
    <property type="match status" value="1"/>
</dbReference>
<dbReference type="GO" id="GO:0005576">
    <property type="term" value="C:extracellular region"/>
    <property type="evidence" value="ECO:0007669"/>
    <property type="project" value="UniProtKB-SubCell"/>
</dbReference>